<dbReference type="Proteomes" id="UP000499080">
    <property type="component" value="Unassembled WGS sequence"/>
</dbReference>
<dbReference type="AlphaFoldDB" id="A0A4Y2PVJ5"/>
<protein>
    <submittedName>
        <fullName evidence="1">Uncharacterized protein</fullName>
    </submittedName>
</protein>
<organism evidence="1 2">
    <name type="scientific">Araneus ventricosus</name>
    <name type="common">Orbweaver spider</name>
    <name type="synonym">Epeira ventricosa</name>
    <dbReference type="NCBI Taxonomy" id="182803"/>
    <lineage>
        <taxon>Eukaryota</taxon>
        <taxon>Metazoa</taxon>
        <taxon>Ecdysozoa</taxon>
        <taxon>Arthropoda</taxon>
        <taxon>Chelicerata</taxon>
        <taxon>Arachnida</taxon>
        <taxon>Araneae</taxon>
        <taxon>Araneomorphae</taxon>
        <taxon>Entelegynae</taxon>
        <taxon>Araneoidea</taxon>
        <taxon>Araneidae</taxon>
        <taxon>Araneus</taxon>
    </lineage>
</organism>
<dbReference type="EMBL" id="BGPR01012408">
    <property type="protein sequence ID" value="GBN55925.1"/>
    <property type="molecule type" value="Genomic_DNA"/>
</dbReference>
<sequence length="89" mass="9884">MGKDTQAHGPDIALLIFGDHQQQQHNIPQVKLASVVSRAETSSGSDWRVINYISINKKNENFSKLRSGYRLTITASPSQTFCAPSPRRS</sequence>
<evidence type="ECO:0000313" key="1">
    <source>
        <dbReference type="EMBL" id="GBN55925.1"/>
    </source>
</evidence>
<evidence type="ECO:0000313" key="2">
    <source>
        <dbReference type="Proteomes" id="UP000499080"/>
    </source>
</evidence>
<name>A0A4Y2PVJ5_ARAVE</name>
<keyword evidence="2" id="KW-1185">Reference proteome</keyword>
<reference evidence="1 2" key="1">
    <citation type="journal article" date="2019" name="Sci. Rep.">
        <title>Orb-weaving spider Araneus ventricosus genome elucidates the spidroin gene catalogue.</title>
        <authorList>
            <person name="Kono N."/>
            <person name="Nakamura H."/>
            <person name="Ohtoshi R."/>
            <person name="Moran D.A.P."/>
            <person name="Shinohara A."/>
            <person name="Yoshida Y."/>
            <person name="Fujiwara M."/>
            <person name="Mori M."/>
            <person name="Tomita M."/>
            <person name="Arakawa K."/>
        </authorList>
    </citation>
    <scope>NUCLEOTIDE SEQUENCE [LARGE SCALE GENOMIC DNA]</scope>
</reference>
<accession>A0A4Y2PVJ5</accession>
<proteinExistence type="predicted"/>
<gene>
    <name evidence="1" type="ORF">AVEN_80698_1</name>
</gene>
<comment type="caution">
    <text evidence="1">The sequence shown here is derived from an EMBL/GenBank/DDBJ whole genome shotgun (WGS) entry which is preliminary data.</text>
</comment>